<accession>A0A2H5QVN5</accession>
<reference evidence="5 6" key="1">
    <citation type="journal article" date="2017" name="Front. Genet.">
        <title>Draft sequencing of the heterozygous diploid genome of Satsuma (Citrus unshiu Marc.) using a hybrid assembly approach.</title>
        <authorList>
            <person name="Shimizu T."/>
            <person name="Tanizawa Y."/>
            <person name="Mochizuki T."/>
            <person name="Nagasaki H."/>
            <person name="Yoshioka T."/>
            <person name="Toyoda A."/>
            <person name="Fujiyama A."/>
            <person name="Kaminuma E."/>
            <person name="Nakamura Y."/>
        </authorList>
    </citation>
    <scope>NUCLEOTIDE SEQUENCE [LARGE SCALE GENOMIC DNA]</scope>
    <source>
        <strain evidence="6">cv. Miyagawa wase</strain>
    </source>
</reference>
<dbReference type="Proteomes" id="UP000236630">
    <property type="component" value="Unassembled WGS sequence"/>
</dbReference>
<evidence type="ECO:0000256" key="1">
    <source>
        <dbReference type="ARBA" id="ARBA00007692"/>
    </source>
</evidence>
<keyword evidence="6" id="KW-1185">Reference proteome</keyword>
<evidence type="ECO:0000313" key="5">
    <source>
        <dbReference type="EMBL" id="GAY68698.1"/>
    </source>
</evidence>
<dbReference type="EMBL" id="BDQV01000956">
    <property type="protein sequence ID" value="GAY68698.1"/>
    <property type="molecule type" value="Genomic_DNA"/>
</dbReference>
<name>A0A2H5QVN5_CITUN</name>
<comment type="similarity">
    <text evidence="1">Belongs to the mTERF family.</text>
</comment>
<evidence type="ECO:0000256" key="4">
    <source>
        <dbReference type="SAM" id="MobiDB-lite"/>
    </source>
</evidence>
<dbReference type="STRING" id="55188.A0A2H5QVN5"/>
<comment type="caution">
    <text evidence="5">The sequence shown here is derived from an EMBL/GenBank/DDBJ whole genome shotgun (WGS) entry which is preliminary data.</text>
</comment>
<dbReference type="InterPro" id="IPR003690">
    <property type="entry name" value="MTERF"/>
</dbReference>
<keyword evidence="3" id="KW-0809">Transit peptide</keyword>
<dbReference type="PANTHER" id="PTHR13068:SF151">
    <property type="entry name" value="TRANSCRIPTION TERMINATION FACTOR MTERF9, CHLOROPLASTIC"/>
    <property type="match status" value="1"/>
</dbReference>
<dbReference type="GO" id="GO:0003676">
    <property type="term" value="F:nucleic acid binding"/>
    <property type="evidence" value="ECO:0007669"/>
    <property type="project" value="InterPro"/>
</dbReference>
<organism evidence="5 6">
    <name type="scientific">Citrus unshiu</name>
    <name type="common">Satsuma mandarin</name>
    <name type="synonym">Citrus nobilis var. unshiu</name>
    <dbReference type="NCBI Taxonomy" id="55188"/>
    <lineage>
        <taxon>Eukaryota</taxon>
        <taxon>Viridiplantae</taxon>
        <taxon>Streptophyta</taxon>
        <taxon>Embryophyta</taxon>
        <taxon>Tracheophyta</taxon>
        <taxon>Spermatophyta</taxon>
        <taxon>Magnoliopsida</taxon>
        <taxon>eudicotyledons</taxon>
        <taxon>Gunneridae</taxon>
        <taxon>Pentapetalae</taxon>
        <taxon>rosids</taxon>
        <taxon>malvids</taxon>
        <taxon>Sapindales</taxon>
        <taxon>Rutaceae</taxon>
        <taxon>Aurantioideae</taxon>
        <taxon>Citrus</taxon>
    </lineage>
</organism>
<sequence length="565" mass="63418">MKMSTKSFPVLTHLIVPSPSPKPHLIPSTSSHFLSFPQNPLPFTANVHHHKPFKINPLLCSSSTNSSNNAPSDQSQSQSQSHSLTLTQQAIYDFLSELGISQEDCAFISSNSPKYAQMLNDSVQDLEEWKSWSSSSSGSNKNDVGNGDGEESVLIGFKEKVVRMAKEKGDNGKVAFLESLGLSLSSAISIARYLSGEPLPPLIHKIEARRGGLDMLGSADASFRYLVESFPRLLLLSAESHVKPVVDFLEIVGVPKDCMGNVLLLFPPLIFWNIKAIKTKALAFEEIGAVDNDVGKMLLKYPWILSTSIQENYEEILSVFNEEKVPKLSVDRAIRSWPHLLGCSTSKLKLMLDQLGELGVENKKLGQVIAKSPQLLLRKPQEFRQVVSFLEDVGFDRENVGRILGRCPELFASNIERTLMKKIDFLIGIGISKDHLPRTIKKYPELLVSDVDRTLLPRIKYLMEMGLSKRDIAFMVRRFSPLLGYSIDEVFRPKLAFLLNTMEKSLQDVVAYPRYFSYSLEKKIKPRFWVLKGRNIECSLEEMLGKNDDEFATEFLLAPSAHSHQ</sequence>
<gene>
    <name evidence="5" type="ORF">CUMW_266160</name>
</gene>
<dbReference type="AlphaFoldDB" id="A0A2H5QVN5"/>
<dbReference type="GO" id="GO:0006353">
    <property type="term" value="P:DNA-templated transcription termination"/>
    <property type="evidence" value="ECO:0007669"/>
    <property type="project" value="UniProtKB-KW"/>
</dbReference>
<keyword evidence="2" id="KW-0804">Transcription</keyword>
<dbReference type="PANTHER" id="PTHR13068">
    <property type="entry name" value="CGI-12 PROTEIN-RELATED"/>
    <property type="match status" value="1"/>
</dbReference>
<proteinExistence type="inferred from homology"/>
<evidence type="ECO:0000313" key="6">
    <source>
        <dbReference type="Proteomes" id="UP000236630"/>
    </source>
</evidence>
<keyword evidence="2" id="KW-0806">Transcription termination</keyword>
<dbReference type="InterPro" id="IPR038538">
    <property type="entry name" value="MTERF_sf"/>
</dbReference>
<feature type="region of interest" description="Disordered" evidence="4">
    <location>
        <begin position="130"/>
        <end position="149"/>
    </location>
</feature>
<dbReference type="SMART" id="SM00733">
    <property type="entry name" value="Mterf"/>
    <property type="match status" value="8"/>
</dbReference>
<protein>
    <submittedName>
        <fullName evidence="5">Uncharacterized protein</fullName>
    </submittedName>
</protein>
<evidence type="ECO:0000256" key="2">
    <source>
        <dbReference type="ARBA" id="ARBA00022472"/>
    </source>
</evidence>
<feature type="compositionally biased region" description="Low complexity" evidence="4">
    <location>
        <begin position="131"/>
        <end position="145"/>
    </location>
</feature>
<keyword evidence="2" id="KW-0805">Transcription regulation</keyword>
<feature type="region of interest" description="Disordered" evidence="4">
    <location>
        <begin position="60"/>
        <end position="82"/>
    </location>
</feature>
<dbReference type="Gene3D" id="1.25.70.10">
    <property type="entry name" value="Transcription termination factor 3, mitochondrial"/>
    <property type="match status" value="1"/>
</dbReference>
<dbReference type="Pfam" id="PF02536">
    <property type="entry name" value="mTERF"/>
    <property type="match status" value="1"/>
</dbReference>
<feature type="compositionally biased region" description="Low complexity" evidence="4">
    <location>
        <begin position="61"/>
        <end position="82"/>
    </location>
</feature>
<dbReference type="FunFam" id="1.25.70.10:FF:000015">
    <property type="entry name" value="Mitochondrial transcription termination factor family protein"/>
    <property type="match status" value="1"/>
</dbReference>
<evidence type="ECO:0000256" key="3">
    <source>
        <dbReference type="ARBA" id="ARBA00022946"/>
    </source>
</evidence>